<evidence type="ECO:0000256" key="6">
    <source>
        <dbReference type="ARBA" id="ARBA00022927"/>
    </source>
</evidence>
<evidence type="ECO:0000256" key="5">
    <source>
        <dbReference type="ARBA" id="ARBA00022856"/>
    </source>
</evidence>
<feature type="transmembrane region" description="Helical" evidence="10">
    <location>
        <begin position="85"/>
        <end position="110"/>
    </location>
</feature>
<feature type="domain" description="ABC transmembrane type-1" evidence="11">
    <location>
        <begin position="81"/>
        <end position="270"/>
    </location>
</feature>
<feature type="transmembrane region" description="Helical" evidence="10">
    <location>
        <begin position="130"/>
        <end position="154"/>
    </location>
</feature>
<sequence>MRPLVSYWSDAWRRFRRNPLAMVALAVLVVFALLVIFAPLTSGHDAYAMDATVVNQEPSSAFWFGTDALGRDLWTRVWVGARVSLIVAIACAFVQIVVGSLCGAAMAYFGGTVDEVLMRVIELMSSVPSLLISLIIMMVAGNNMGALLLAMCITSWMDTARQVRGLVKGLRESDYVAAARCLGASPLKIIVRHLIPNTLSILLLDLFMSIPSYIFSEASLSFLGMGLKAPEISLGTLISDGQSLLQIYPFQLFYPALVLCLIVLAFNLFGDGLRDALDPRMRK</sequence>
<dbReference type="PANTHER" id="PTHR43386:SF24">
    <property type="entry name" value="OLIGOPEPTIDE TRANSPORT SYSTEM PERMEASE PROTEIN AMID"/>
    <property type="match status" value="1"/>
</dbReference>
<comment type="caution">
    <text evidence="12">The sequence shown here is derived from an EMBL/GenBank/DDBJ whole genome shotgun (WGS) entry which is preliminary data.</text>
</comment>
<proteinExistence type="inferred from homology"/>
<dbReference type="InterPro" id="IPR050366">
    <property type="entry name" value="BP-dependent_transpt_permease"/>
</dbReference>
<gene>
    <name evidence="12" type="ORF">H9X80_04320</name>
</gene>
<accession>A0ABS2F1T7</accession>
<organism evidence="12 13">
    <name type="scientific">Olsenella profusa</name>
    <dbReference type="NCBI Taxonomy" id="138595"/>
    <lineage>
        <taxon>Bacteria</taxon>
        <taxon>Bacillati</taxon>
        <taxon>Actinomycetota</taxon>
        <taxon>Coriobacteriia</taxon>
        <taxon>Coriobacteriales</taxon>
        <taxon>Atopobiaceae</taxon>
        <taxon>Olsenella</taxon>
    </lineage>
</organism>
<dbReference type="PANTHER" id="PTHR43386">
    <property type="entry name" value="OLIGOPEPTIDE TRANSPORT SYSTEM PERMEASE PROTEIN APPC"/>
    <property type="match status" value="1"/>
</dbReference>
<keyword evidence="13" id="KW-1185">Reference proteome</keyword>
<reference evidence="12 13" key="1">
    <citation type="journal article" date="2021" name="Sci. Rep.">
        <title>The distribution of antibiotic resistance genes in chicken gut microbiota commensals.</title>
        <authorList>
            <person name="Juricova H."/>
            <person name="Matiasovicova J."/>
            <person name="Kubasova T."/>
            <person name="Cejkova D."/>
            <person name="Rychlik I."/>
        </authorList>
    </citation>
    <scope>NUCLEOTIDE SEQUENCE [LARGE SCALE GENOMIC DNA]</scope>
    <source>
        <strain evidence="12 13">An794</strain>
    </source>
</reference>
<comment type="subcellular location">
    <subcellularLocation>
        <location evidence="1 10">Cell membrane</location>
        <topology evidence="1 10">Multi-pass membrane protein</topology>
    </subcellularLocation>
</comment>
<evidence type="ECO:0000256" key="8">
    <source>
        <dbReference type="ARBA" id="ARBA00023136"/>
    </source>
</evidence>
<dbReference type="Pfam" id="PF00528">
    <property type="entry name" value="BPD_transp_1"/>
    <property type="match status" value="1"/>
</dbReference>
<evidence type="ECO:0000256" key="2">
    <source>
        <dbReference type="ARBA" id="ARBA00022448"/>
    </source>
</evidence>
<evidence type="ECO:0000313" key="13">
    <source>
        <dbReference type="Proteomes" id="UP000712527"/>
    </source>
</evidence>
<dbReference type="InterPro" id="IPR025966">
    <property type="entry name" value="OppC_N"/>
</dbReference>
<comment type="similarity">
    <text evidence="9">Belongs to the binding-protein-dependent transport system permease family. OppBC subfamily.</text>
</comment>
<evidence type="ECO:0000256" key="10">
    <source>
        <dbReference type="RuleBase" id="RU363032"/>
    </source>
</evidence>
<keyword evidence="5" id="KW-0571">Peptide transport</keyword>
<evidence type="ECO:0000256" key="1">
    <source>
        <dbReference type="ARBA" id="ARBA00004651"/>
    </source>
</evidence>
<dbReference type="PROSITE" id="PS50928">
    <property type="entry name" value="ABC_TM1"/>
    <property type="match status" value="1"/>
</dbReference>
<keyword evidence="3" id="KW-1003">Cell membrane</keyword>
<protein>
    <submittedName>
        <fullName evidence="12">ABC transporter permease</fullName>
    </submittedName>
</protein>
<keyword evidence="4 10" id="KW-0812">Transmembrane</keyword>
<dbReference type="CDD" id="cd06261">
    <property type="entry name" value="TM_PBP2"/>
    <property type="match status" value="1"/>
</dbReference>
<feature type="transmembrane region" description="Helical" evidence="10">
    <location>
        <begin position="20"/>
        <end position="40"/>
    </location>
</feature>
<dbReference type="Pfam" id="PF12911">
    <property type="entry name" value="OppC_N"/>
    <property type="match status" value="1"/>
</dbReference>
<keyword evidence="7 10" id="KW-1133">Transmembrane helix</keyword>
<dbReference type="Proteomes" id="UP000712527">
    <property type="component" value="Unassembled WGS sequence"/>
</dbReference>
<dbReference type="EMBL" id="JACSNQ010000006">
    <property type="protein sequence ID" value="MBM6774767.1"/>
    <property type="molecule type" value="Genomic_DNA"/>
</dbReference>
<dbReference type="InterPro" id="IPR035906">
    <property type="entry name" value="MetI-like_sf"/>
</dbReference>
<dbReference type="Gene3D" id="1.10.3720.10">
    <property type="entry name" value="MetI-like"/>
    <property type="match status" value="1"/>
</dbReference>
<dbReference type="InterPro" id="IPR000515">
    <property type="entry name" value="MetI-like"/>
</dbReference>
<feature type="transmembrane region" description="Helical" evidence="10">
    <location>
        <begin position="252"/>
        <end position="273"/>
    </location>
</feature>
<feature type="transmembrane region" description="Helical" evidence="10">
    <location>
        <begin position="194"/>
        <end position="215"/>
    </location>
</feature>
<keyword evidence="8 10" id="KW-0472">Membrane</keyword>
<name>A0ABS2F1T7_9ACTN</name>
<evidence type="ECO:0000259" key="11">
    <source>
        <dbReference type="PROSITE" id="PS50928"/>
    </source>
</evidence>
<evidence type="ECO:0000256" key="4">
    <source>
        <dbReference type="ARBA" id="ARBA00022692"/>
    </source>
</evidence>
<dbReference type="SUPFAM" id="SSF161098">
    <property type="entry name" value="MetI-like"/>
    <property type="match status" value="1"/>
</dbReference>
<evidence type="ECO:0000256" key="3">
    <source>
        <dbReference type="ARBA" id="ARBA00022475"/>
    </source>
</evidence>
<evidence type="ECO:0000256" key="9">
    <source>
        <dbReference type="ARBA" id="ARBA00024202"/>
    </source>
</evidence>
<keyword evidence="6" id="KW-0653">Protein transport</keyword>
<evidence type="ECO:0000256" key="7">
    <source>
        <dbReference type="ARBA" id="ARBA00022989"/>
    </source>
</evidence>
<evidence type="ECO:0000313" key="12">
    <source>
        <dbReference type="EMBL" id="MBM6774767.1"/>
    </source>
</evidence>
<keyword evidence="2 10" id="KW-0813">Transport</keyword>